<dbReference type="AlphaFoldDB" id="A0A3M7QGR8"/>
<evidence type="ECO:0000313" key="2">
    <source>
        <dbReference type="Proteomes" id="UP000276133"/>
    </source>
</evidence>
<dbReference type="Proteomes" id="UP000276133">
    <property type="component" value="Unassembled WGS sequence"/>
</dbReference>
<organism evidence="1 2">
    <name type="scientific">Brachionus plicatilis</name>
    <name type="common">Marine rotifer</name>
    <name type="synonym">Brachionus muelleri</name>
    <dbReference type="NCBI Taxonomy" id="10195"/>
    <lineage>
        <taxon>Eukaryota</taxon>
        <taxon>Metazoa</taxon>
        <taxon>Spiralia</taxon>
        <taxon>Gnathifera</taxon>
        <taxon>Rotifera</taxon>
        <taxon>Eurotatoria</taxon>
        <taxon>Monogononta</taxon>
        <taxon>Pseudotrocha</taxon>
        <taxon>Ploima</taxon>
        <taxon>Brachionidae</taxon>
        <taxon>Brachionus</taxon>
    </lineage>
</organism>
<name>A0A3M7QGR8_BRAPC</name>
<sequence length="77" mass="9152">MQKIVHFHLGIFEKMDLLLDFSFKLFSIILKLFLNGRCYEQIKYISVAISCESKLKNLSILSQEISKHLFIAFRFKH</sequence>
<dbReference type="EMBL" id="REGN01006148">
    <property type="protein sequence ID" value="RNA10627.1"/>
    <property type="molecule type" value="Genomic_DNA"/>
</dbReference>
<comment type="caution">
    <text evidence="1">The sequence shown here is derived from an EMBL/GenBank/DDBJ whole genome shotgun (WGS) entry which is preliminary data.</text>
</comment>
<accession>A0A3M7QGR8</accession>
<gene>
    <name evidence="1" type="ORF">BpHYR1_038123</name>
</gene>
<evidence type="ECO:0000313" key="1">
    <source>
        <dbReference type="EMBL" id="RNA10627.1"/>
    </source>
</evidence>
<proteinExistence type="predicted"/>
<protein>
    <submittedName>
        <fullName evidence="1">Uncharacterized protein</fullName>
    </submittedName>
</protein>
<keyword evidence="2" id="KW-1185">Reference proteome</keyword>
<reference evidence="1 2" key="1">
    <citation type="journal article" date="2018" name="Sci. Rep.">
        <title>Genomic signatures of local adaptation to the degree of environmental predictability in rotifers.</title>
        <authorList>
            <person name="Franch-Gras L."/>
            <person name="Hahn C."/>
            <person name="Garcia-Roger E.M."/>
            <person name="Carmona M.J."/>
            <person name="Serra M."/>
            <person name="Gomez A."/>
        </authorList>
    </citation>
    <scope>NUCLEOTIDE SEQUENCE [LARGE SCALE GENOMIC DNA]</scope>
    <source>
        <strain evidence="1">HYR1</strain>
    </source>
</reference>